<accession>A0ACB9F4X0</accession>
<gene>
    <name evidence="1" type="ORF">L2E82_16208</name>
</gene>
<dbReference type="Proteomes" id="UP001055811">
    <property type="component" value="Linkage Group LG03"/>
</dbReference>
<reference evidence="2" key="1">
    <citation type="journal article" date="2022" name="Mol. Ecol. Resour.">
        <title>The genomes of chicory, endive, great burdock and yacon provide insights into Asteraceae palaeo-polyploidization history and plant inulin production.</title>
        <authorList>
            <person name="Fan W."/>
            <person name="Wang S."/>
            <person name="Wang H."/>
            <person name="Wang A."/>
            <person name="Jiang F."/>
            <person name="Liu H."/>
            <person name="Zhao H."/>
            <person name="Xu D."/>
            <person name="Zhang Y."/>
        </authorList>
    </citation>
    <scope>NUCLEOTIDE SEQUENCE [LARGE SCALE GENOMIC DNA]</scope>
    <source>
        <strain evidence="2">cv. Punajuju</strain>
    </source>
</reference>
<name>A0ACB9F4X0_CICIN</name>
<reference evidence="1 2" key="2">
    <citation type="journal article" date="2022" name="Mol. Ecol. Resour.">
        <title>The genomes of chicory, endive, great burdock and yacon provide insights into Asteraceae paleo-polyploidization history and plant inulin production.</title>
        <authorList>
            <person name="Fan W."/>
            <person name="Wang S."/>
            <person name="Wang H."/>
            <person name="Wang A."/>
            <person name="Jiang F."/>
            <person name="Liu H."/>
            <person name="Zhao H."/>
            <person name="Xu D."/>
            <person name="Zhang Y."/>
        </authorList>
    </citation>
    <scope>NUCLEOTIDE SEQUENCE [LARGE SCALE GENOMIC DNA]</scope>
    <source>
        <strain evidence="2">cv. Punajuju</strain>
        <tissue evidence="1">Leaves</tissue>
    </source>
</reference>
<evidence type="ECO:0000313" key="1">
    <source>
        <dbReference type="EMBL" id="KAI3766157.1"/>
    </source>
</evidence>
<organism evidence="1 2">
    <name type="scientific">Cichorium intybus</name>
    <name type="common">Chicory</name>
    <dbReference type="NCBI Taxonomy" id="13427"/>
    <lineage>
        <taxon>Eukaryota</taxon>
        <taxon>Viridiplantae</taxon>
        <taxon>Streptophyta</taxon>
        <taxon>Embryophyta</taxon>
        <taxon>Tracheophyta</taxon>
        <taxon>Spermatophyta</taxon>
        <taxon>Magnoliopsida</taxon>
        <taxon>eudicotyledons</taxon>
        <taxon>Gunneridae</taxon>
        <taxon>Pentapetalae</taxon>
        <taxon>asterids</taxon>
        <taxon>campanulids</taxon>
        <taxon>Asterales</taxon>
        <taxon>Asteraceae</taxon>
        <taxon>Cichorioideae</taxon>
        <taxon>Cichorieae</taxon>
        <taxon>Cichoriinae</taxon>
        <taxon>Cichorium</taxon>
    </lineage>
</organism>
<sequence>MSRSRKSLRQCRPDVGGGIGGIATSDEGKSEGMPISPVKMLAGREGNYSERSKFTSADRCHISSRYLPVNGPSVIDRMTSCAYVLQFSADSTLFVAGFQDSDIKIYNVDNA</sequence>
<comment type="caution">
    <text evidence="1">The sequence shown here is derived from an EMBL/GenBank/DDBJ whole genome shotgun (WGS) entry which is preliminary data.</text>
</comment>
<protein>
    <submittedName>
        <fullName evidence="1">Uncharacterized protein</fullName>
    </submittedName>
</protein>
<keyword evidence="2" id="KW-1185">Reference proteome</keyword>
<proteinExistence type="predicted"/>
<dbReference type="EMBL" id="CM042011">
    <property type="protein sequence ID" value="KAI3766157.1"/>
    <property type="molecule type" value="Genomic_DNA"/>
</dbReference>
<evidence type="ECO:0000313" key="2">
    <source>
        <dbReference type="Proteomes" id="UP001055811"/>
    </source>
</evidence>